<dbReference type="EMBL" id="LQMT02000014">
    <property type="protein sequence ID" value="ONF70229.1"/>
    <property type="molecule type" value="Genomic_DNA"/>
</dbReference>
<dbReference type="SUPFAM" id="SSF53335">
    <property type="entry name" value="S-adenosyl-L-methionine-dependent methyltransferases"/>
    <property type="match status" value="1"/>
</dbReference>
<dbReference type="Proteomes" id="UP000076660">
    <property type="component" value="Unassembled WGS sequence"/>
</dbReference>
<dbReference type="CDD" id="cd02440">
    <property type="entry name" value="AdoMet_MTases"/>
    <property type="match status" value="1"/>
</dbReference>
<dbReference type="Gene3D" id="3.40.50.150">
    <property type="entry name" value="Vaccinia Virus protein VP39"/>
    <property type="match status" value="1"/>
</dbReference>
<feature type="domain" description="Methyltransferase" evidence="3">
    <location>
        <begin position="41"/>
        <end position="136"/>
    </location>
</feature>
<dbReference type="PANTHER" id="PTHR43861:SF1">
    <property type="entry name" value="TRANS-ACONITATE 2-METHYLTRANSFERASE"/>
    <property type="match status" value="1"/>
</dbReference>
<keyword evidence="2 4" id="KW-0808">Transferase</keyword>
<comment type="caution">
    <text evidence="4">The sequence shown here is derived from an EMBL/GenBank/DDBJ whole genome shotgun (WGS) entry which is preliminary data.</text>
</comment>
<dbReference type="PANTHER" id="PTHR43861">
    <property type="entry name" value="TRANS-ACONITATE 2-METHYLTRANSFERASE-RELATED"/>
    <property type="match status" value="1"/>
</dbReference>
<dbReference type="Pfam" id="PF13649">
    <property type="entry name" value="Methyltransf_25"/>
    <property type="match status" value="1"/>
</dbReference>
<dbReference type="GO" id="GO:0008168">
    <property type="term" value="F:methyltransferase activity"/>
    <property type="evidence" value="ECO:0007669"/>
    <property type="project" value="UniProtKB-KW"/>
</dbReference>
<gene>
    <name evidence="4" type="ORF">AVR91_0215415</name>
</gene>
<dbReference type="RefSeq" id="WP_063272739.1">
    <property type="nucleotide sequence ID" value="NZ_LQMT02000014.1"/>
</dbReference>
<dbReference type="OrthoDB" id="9777638at2"/>
<dbReference type="InterPro" id="IPR029063">
    <property type="entry name" value="SAM-dependent_MTases_sf"/>
</dbReference>
<evidence type="ECO:0000259" key="3">
    <source>
        <dbReference type="Pfam" id="PF13649"/>
    </source>
</evidence>
<proteinExistence type="predicted"/>
<evidence type="ECO:0000313" key="4">
    <source>
        <dbReference type="EMBL" id="ONF70229.1"/>
    </source>
</evidence>
<name>A0A1W2LVC8_9PSEU</name>
<dbReference type="InterPro" id="IPR041698">
    <property type="entry name" value="Methyltransf_25"/>
</dbReference>
<dbReference type="GO" id="GO:0032259">
    <property type="term" value="P:methylation"/>
    <property type="evidence" value="ECO:0007669"/>
    <property type="project" value="UniProtKB-KW"/>
</dbReference>
<dbReference type="AlphaFoldDB" id="A0A1W2LVC8"/>
<reference evidence="4 5" key="1">
    <citation type="submission" date="2016-12" db="EMBL/GenBank/DDBJ databases">
        <title>Amycolatopsis keratiniphila subsp. keratiniphila genome sequencing and assembly.</title>
        <authorList>
            <person name="Mayilraj S."/>
            <person name="Kaur N."/>
        </authorList>
    </citation>
    <scope>NUCLEOTIDE SEQUENCE [LARGE SCALE GENOMIC DNA]</scope>
    <source>
        <strain evidence="4 5">DSM 44409</strain>
    </source>
</reference>
<evidence type="ECO:0000256" key="2">
    <source>
        <dbReference type="ARBA" id="ARBA00022679"/>
    </source>
</evidence>
<sequence length="273" mass="29719">MSWNGWEGEIWARHADRYNAIAEGFNQALFAAAVIGERDRVLDVGCGTGQTSLLAAERAVRGRVTGVDLSDSMLAQAREDASERQLANIEFVRADAQVHPFPAAGFDVVISRSALMLFVDLDAGFRNIARSLRLGGRLAFTCPQGPDPDSDYSRATAPLRPFMRWLSPAQRGVGSLNEVTRIHALLHDAGFADVSAVSVEAPIVLGRDAADAADFLFATGPVRYNLADVDQHVIDELRREVQAGFRQFESSGGVRLLRTDRLVTASRVQNVRG</sequence>
<organism evidence="4 5">
    <name type="scientific">Amycolatopsis keratiniphila subsp. keratiniphila</name>
    <dbReference type="NCBI Taxonomy" id="227715"/>
    <lineage>
        <taxon>Bacteria</taxon>
        <taxon>Bacillati</taxon>
        <taxon>Actinomycetota</taxon>
        <taxon>Actinomycetes</taxon>
        <taxon>Pseudonocardiales</taxon>
        <taxon>Pseudonocardiaceae</taxon>
        <taxon>Amycolatopsis</taxon>
        <taxon>Amycolatopsis japonica group</taxon>
    </lineage>
</organism>
<accession>A0A1W2LVC8</accession>
<keyword evidence="1 4" id="KW-0489">Methyltransferase</keyword>
<protein>
    <submittedName>
        <fullName evidence="4">Type 11 methyltransferase</fullName>
    </submittedName>
</protein>
<evidence type="ECO:0000256" key="1">
    <source>
        <dbReference type="ARBA" id="ARBA00022603"/>
    </source>
</evidence>
<evidence type="ECO:0000313" key="5">
    <source>
        <dbReference type="Proteomes" id="UP000076660"/>
    </source>
</evidence>